<accession>A0ABV9R613</accession>
<dbReference type="RefSeq" id="WP_204392233.1">
    <property type="nucleotide sequence ID" value="NZ_JAFBBW010000001.1"/>
</dbReference>
<dbReference type="Proteomes" id="UP001595960">
    <property type="component" value="Unassembled WGS sequence"/>
</dbReference>
<reference evidence="3" key="1">
    <citation type="journal article" date="2019" name="Int. J. Syst. Evol. Microbiol.">
        <title>The Global Catalogue of Microorganisms (GCM) 10K type strain sequencing project: providing services to taxonomists for standard genome sequencing and annotation.</title>
        <authorList>
            <consortium name="The Broad Institute Genomics Platform"/>
            <consortium name="The Broad Institute Genome Sequencing Center for Infectious Disease"/>
            <person name="Wu L."/>
            <person name="Ma J."/>
        </authorList>
    </citation>
    <scope>NUCLEOTIDE SEQUENCE [LARGE SCALE GENOMIC DNA]</scope>
    <source>
        <strain evidence="3">CGMCC 1.12192</strain>
    </source>
</reference>
<name>A0ABV9R613_9MICO</name>
<dbReference type="EMBL" id="JBHSJC010000001">
    <property type="protein sequence ID" value="MFC4828929.1"/>
    <property type="molecule type" value="Genomic_DNA"/>
</dbReference>
<evidence type="ECO:0008006" key="4">
    <source>
        <dbReference type="Google" id="ProtNLM"/>
    </source>
</evidence>
<organism evidence="2 3">
    <name type="scientific">Agromyces aurantiacus</name>
    <dbReference type="NCBI Taxonomy" id="165814"/>
    <lineage>
        <taxon>Bacteria</taxon>
        <taxon>Bacillati</taxon>
        <taxon>Actinomycetota</taxon>
        <taxon>Actinomycetes</taxon>
        <taxon>Micrococcales</taxon>
        <taxon>Microbacteriaceae</taxon>
        <taxon>Agromyces</taxon>
    </lineage>
</organism>
<proteinExistence type="predicted"/>
<keyword evidence="1" id="KW-0472">Membrane</keyword>
<feature type="transmembrane region" description="Helical" evidence="1">
    <location>
        <begin position="21"/>
        <end position="48"/>
    </location>
</feature>
<keyword evidence="1" id="KW-0812">Transmembrane</keyword>
<keyword evidence="3" id="KW-1185">Reference proteome</keyword>
<evidence type="ECO:0000313" key="3">
    <source>
        <dbReference type="Proteomes" id="UP001595960"/>
    </source>
</evidence>
<protein>
    <recommendedName>
        <fullName evidence="4">Phosphate ABC transporter permease subunit PstC</fullName>
    </recommendedName>
</protein>
<sequence length="56" mass="5680">MTLDRSNPAPTAIRRESRASLFGAALMLGIGAIVIASGLVLIGAAILLGDTAFDLP</sequence>
<evidence type="ECO:0000256" key="1">
    <source>
        <dbReference type="SAM" id="Phobius"/>
    </source>
</evidence>
<evidence type="ECO:0000313" key="2">
    <source>
        <dbReference type="EMBL" id="MFC4828929.1"/>
    </source>
</evidence>
<comment type="caution">
    <text evidence="2">The sequence shown here is derived from an EMBL/GenBank/DDBJ whole genome shotgun (WGS) entry which is preliminary data.</text>
</comment>
<keyword evidence="1" id="KW-1133">Transmembrane helix</keyword>
<gene>
    <name evidence="2" type="ORF">ACFPER_09030</name>
</gene>